<evidence type="ECO:0000256" key="6">
    <source>
        <dbReference type="ARBA" id="ARBA00022538"/>
    </source>
</evidence>
<feature type="binding site" evidence="12">
    <location>
        <position position="108"/>
    </location>
    <ligand>
        <name>K(+)</name>
        <dbReference type="ChEBI" id="CHEBI:29103"/>
    </ligand>
</feature>
<comment type="caution">
    <text evidence="14">The sequence shown here is derived from an EMBL/GenBank/DDBJ whole genome shotgun (WGS) entry which is preliminary data.</text>
</comment>
<dbReference type="Pfam" id="PF02386">
    <property type="entry name" value="TrkH"/>
    <property type="match status" value="1"/>
</dbReference>
<keyword evidence="11 13" id="KW-0472">Membrane</keyword>
<feature type="transmembrane region" description="Helical" evidence="13">
    <location>
        <begin position="179"/>
        <end position="201"/>
    </location>
</feature>
<protein>
    <submittedName>
        <fullName evidence="14">Potassium uptake protein TrkH</fullName>
    </submittedName>
</protein>
<evidence type="ECO:0000256" key="4">
    <source>
        <dbReference type="ARBA" id="ARBA00022475"/>
    </source>
</evidence>
<dbReference type="EMBL" id="LWLG01000001">
    <property type="protein sequence ID" value="OAQ21783.1"/>
    <property type="molecule type" value="Genomic_DNA"/>
</dbReference>
<dbReference type="InterPro" id="IPR004772">
    <property type="entry name" value="TrkH"/>
</dbReference>
<evidence type="ECO:0000256" key="12">
    <source>
        <dbReference type="PIRSR" id="PIRSR006247-1"/>
    </source>
</evidence>
<feature type="binding site" evidence="12">
    <location>
        <position position="109"/>
    </location>
    <ligand>
        <name>K(+)</name>
        <dbReference type="ChEBI" id="CHEBI:29103"/>
    </ligand>
</feature>
<dbReference type="InterPro" id="IPR003445">
    <property type="entry name" value="Cat_transpt"/>
</dbReference>
<comment type="subcellular location">
    <subcellularLocation>
        <location evidence="1">Cell inner membrane</location>
        <topology evidence="1">Multi-pass membrane protein</topology>
    </subcellularLocation>
</comment>
<keyword evidence="15" id="KW-1185">Reference proteome</keyword>
<keyword evidence="10" id="KW-0406">Ion transport</keyword>
<keyword evidence="4" id="KW-1003">Cell membrane</keyword>
<evidence type="ECO:0000256" key="3">
    <source>
        <dbReference type="ARBA" id="ARBA00022448"/>
    </source>
</evidence>
<keyword evidence="5" id="KW-0997">Cell inner membrane</keyword>
<feature type="transmembrane region" description="Helical" evidence="13">
    <location>
        <begin position="271"/>
        <end position="289"/>
    </location>
</feature>
<feature type="transmembrane region" description="Helical" evidence="13">
    <location>
        <begin position="233"/>
        <end position="251"/>
    </location>
</feature>
<dbReference type="PIRSF" id="PIRSF006247">
    <property type="entry name" value="TrkH"/>
    <property type="match status" value="1"/>
</dbReference>
<dbReference type="PANTHER" id="PTHR32024">
    <property type="entry name" value="TRK SYSTEM POTASSIUM UPTAKE PROTEIN TRKG-RELATED"/>
    <property type="match status" value="1"/>
</dbReference>
<dbReference type="GO" id="GO:0005886">
    <property type="term" value="C:plasma membrane"/>
    <property type="evidence" value="ECO:0007669"/>
    <property type="project" value="UniProtKB-SubCell"/>
</dbReference>
<sequence length="485" mass="53602">MKLGVLLYFLGGFLLFFSVALLLPLLIALWYHESIWWVFPVSAAVSASLGAILIFSIKSEEDLGYREGFAVVAFSWILAGAIGALPYILSGVLSPVDALFESVSGFTTTGSTVFEKLENLPRGLLFWRSLSQWLGGMGIIVLSLAILPFLGIGGAQLYQAEVPGLVKDRLTPRIQDTARILWSVYVLFTLVETLLLLLGGLSPYEAISHAFTTMATGGFSTRTASIGAFDSAYIDYVVTFFMFLAGTNFALHYRALKGDLKVYLQDEEFRFYFMVTLLATLLCLIFTLPKYGLISAFRYGTFQVVSIMTTTGYGTADYDAWPQILRLMMVILMCFGGMAGSTGGGVKQVRMLLFFRFIKIQFRKLLHPRAVETLKYQGERVPQEVIQSLFGFLALYLLIFLAASFIVCAQGVDLETGVSAVAATLNNIGPGLAKVGPTQNFAHLPDLSKLVLTFCMLAGRLELFPMMIILTRSYWKDVKGPNFRF</sequence>
<keyword evidence="3" id="KW-0813">Transport</keyword>
<feature type="transmembrane region" description="Helical" evidence="13">
    <location>
        <begin position="324"/>
        <end position="346"/>
    </location>
</feature>
<keyword evidence="6" id="KW-0633">Potassium transport</keyword>
<evidence type="ECO:0000256" key="13">
    <source>
        <dbReference type="SAM" id="Phobius"/>
    </source>
</evidence>
<dbReference type="PATRIC" id="fig|999894.6.peg.302"/>
<dbReference type="Proteomes" id="UP000078390">
    <property type="component" value="Unassembled WGS sequence"/>
</dbReference>
<feature type="transmembrane region" description="Helical" evidence="13">
    <location>
        <begin position="133"/>
        <end position="158"/>
    </location>
</feature>
<keyword evidence="12" id="KW-0479">Metal-binding</keyword>
<dbReference type="STRING" id="999894.TDIS_0301"/>
<evidence type="ECO:0000256" key="8">
    <source>
        <dbReference type="ARBA" id="ARBA00022958"/>
    </source>
</evidence>
<accession>A0A179D735</accession>
<feature type="transmembrane region" description="Helical" evidence="13">
    <location>
        <begin position="37"/>
        <end position="57"/>
    </location>
</feature>
<keyword evidence="7 13" id="KW-0812">Transmembrane</keyword>
<feature type="binding site" evidence="12">
    <location>
        <position position="311"/>
    </location>
    <ligand>
        <name>K(+)</name>
        <dbReference type="ChEBI" id="CHEBI:29103"/>
    </ligand>
</feature>
<feature type="transmembrane region" description="Helical" evidence="13">
    <location>
        <begin position="7"/>
        <end position="31"/>
    </location>
</feature>
<feature type="transmembrane region" description="Helical" evidence="13">
    <location>
        <begin position="450"/>
        <end position="470"/>
    </location>
</feature>
<evidence type="ECO:0000313" key="14">
    <source>
        <dbReference type="EMBL" id="OAQ21783.1"/>
    </source>
</evidence>
<dbReference type="OrthoDB" id="9810952at2"/>
<evidence type="ECO:0000256" key="2">
    <source>
        <dbReference type="ARBA" id="ARBA00009137"/>
    </source>
</evidence>
<name>A0A179D735_9BACT</name>
<proteinExistence type="inferred from homology"/>
<reference evidence="14 15" key="1">
    <citation type="submission" date="2016-04" db="EMBL/GenBank/DDBJ databases">
        <title>Genome analysis of Thermosulfurimonas dismutans, the first thermophilic sulfur-disproportionating bacterium of the phylum Thermodesulfobacteria.</title>
        <authorList>
            <person name="Mardanov A.V."/>
            <person name="Beletsky A.V."/>
            <person name="Kadnikov V.V."/>
            <person name="Slobodkin A.I."/>
            <person name="Ravin N.V."/>
        </authorList>
    </citation>
    <scope>NUCLEOTIDE SEQUENCE [LARGE SCALE GENOMIC DNA]</scope>
    <source>
        <strain evidence="14 15">S95</strain>
    </source>
</reference>
<evidence type="ECO:0000256" key="7">
    <source>
        <dbReference type="ARBA" id="ARBA00022692"/>
    </source>
</evidence>
<keyword evidence="9 13" id="KW-1133">Transmembrane helix</keyword>
<evidence type="ECO:0000256" key="9">
    <source>
        <dbReference type="ARBA" id="ARBA00022989"/>
    </source>
</evidence>
<dbReference type="RefSeq" id="WP_068668552.1">
    <property type="nucleotide sequence ID" value="NZ_LWLG01000001.1"/>
</dbReference>
<feature type="transmembrane region" description="Helical" evidence="13">
    <location>
        <begin position="69"/>
        <end position="89"/>
    </location>
</feature>
<dbReference type="GO" id="GO:0015379">
    <property type="term" value="F:potassium:chloride symporter activity"/>
    <property type="evidence" value="ECO:0007669"/>
    <property type="project" value="InterPro"/>
</dbReference>
<evidence type="ECO:0000256" key="10">
    <source>
        <dbReference type="ARBA" id="ARBA00023065"/>
    </source>
</evidence>
<gene>
    <name evidence="14" type="ORF">TDIS_0301</name>
</gene>
<comment type="similarity">
    <text evidence="2">Belongs to the TrkH potassium transport family.</text>
</comment>
<dbReference type="PANTHER" id="PTHR32024:SF2">
    <property type="entry name" value="TRK SYSTEM POTASSIUM UPTAKE PROTEIN TRKG-RELATED"/>
    <property type="match status" value="1"/>
</dbReference>
<keyword evidence="8 12" id="KW-0630">Potassium</keyword>
<evidence type="ECO:0000256" key="11">
    <source>
        <dbReference type="ARBA" id="ARBA00023136"/>
    </source>
</evidence>
<feature type="binding site" evidence="12">
    <location>
        <position position="427"/>
    </location>
    <ligand>
        <name>K(+)</name>
        <dbReference type="ChEBI" id="CHEBI:29103"/>
    </ligand>
</feature>
<evidence type="ECO:0000313" key="15">
    <source>
        <dbReference type="Proteomes" id="UP000078390"/>
    </source>
</evidence>
<evidence type="ECO:0000256" key="5">
    <source>
        <dbReference type="ARBA" id="ARBA00022519"/>
    </source>
</evidence>
<feature type="binding site" evidence="12">
    <location>
        <position position="217"/>
    </location>
    <ligand>
        <name>K(+)</name>
        <dbReference type="ChEBI" id="CHEBI:29103"/>
    </ligand>
</feature>
<evidence type="ECO:0000256" key="1">
    <source>
        <dbReference type="ARBA" id="ARBA00004429"/>
    </source>
</evidence>
<organism evidence="14 15">
    <name type="scientific">Thermosulfurimonas dismutans</name>
    <dbReference type="NCBI Taxonomy" id="999894"/>
    <lineage>
        <taxon>Bacteria</taxon>
        <taxon>Pseudomonadati</taxon>
        <taxon>Thermodesulfobacteriota</taxon>
        <taxon>Thermodesulfobacteria</taxon>
        <taxon>Thermodesulfobacteriales</taxon>
        <taxon>Thermodesulfobacteriaceae</taxon>
        <taxon>Thermosulfurimonas</taxon>
    </lineage>
</organism>
<feature type="transmembrane region" description="Helical" evidence="13">
    <location>
        <begin position="389"/>
        <end position="412"/>
    </location>
</feature>
<dbReference type="GO" id="GO:0046872">
    <property type="term" value="F:metal ion binding"/>
    <property type="evidence" value="ECO:0007669"/>
    <property type="project" value="UniProtKB-KW"/>
</dbReference>
<feature type="binding site" evidence="12">
    <location>
        <position position="310"/>
    </location>
    <ligand>
        <name>K(+)</name>
        <dbReference type="ChEBI" id="CHEBI:29103"/>
    </ligand>
</feature>
<dbReference type="AlphaFoldDB" id="A0A179D735"/>